<keyword evidence="1" id="KW-0732">Signal</keyword>
<keyword evidence="4" id="KW-1185">Reference proteome</keyword>
<dbReference type="Pfam" id="PF03572">
    <property type="entry name" value="Peptidase_S41"/>
    <property type="match status" value="1"/>
</dbReference>
<dbReference type="SUPFAM" id="SSF52096">
    <property type="entry name" value="ClpP/crotonase"/>
    <property type="match status" value="1"/>
</dbReference>
<dbReference type="InterPro" id="IPR005151">
    <property type="entry name" value="Tail-specific_protease"/>
</dbReference>
<dbReference type="Proteomes" id="UP000248745">
    <property type="component" value="Unassembled WGS sequence"/>
</dbReference>
<feature type="chain" id="PRO_5015919427" evidence="1">
    <location>
        <begin position="20"/>
        <end position="587"/>
    </location>
</feature>
<reference evidence="3 4" key="1">
    <citation type="submission" date="2018-06" db="EMBL/GenBank/DDBJ databases">
        <title>Mucibacter soli gen. nov., sp. nov., a new member of the family Chitinophagaceae producing mucin.</title>
        <authorList>
            <person name="Kim M.-K."/>
            <person name="Park S."/>
            <person name="Kim T.-S."/>
            <person name="Joung Y."/>
            <person name="Han J.-H."/>
            <person name="Kim S.B."/>
        </authorList>
    </citation>
    <scope>NUCLEOTIDE SEQUENCE [LARGE SCALE GENOMIC DNA]</scope>
    <source>
        <strain evidence="3 4">R1-15</strain>
    </source>
</reference>
<dbReference type="OrthoDB" id="5379939at2"/>
<feature type="signal peptide" evidence="1">
    <location>
        <begin position="1"/>
        <end position="19"/>
    </location>
</feature>
<name>A0A2W2BDP8_9BACT</name>
<dbReference type="Gene3D" id="3.90.226.10">
    <property type="entry name" value="2-enoyl-CoA Hydratase, Chain A, domain 1"/>
    <property type="match status" value="1"/>
</dbReference>
<sequence>MLRTTALFLLILFAGNLSAQPISYVKPTTPAAQDTAFNRGSGIKSIAVSKTNLKRLTNLGEVWGFLKYYHPAVCSGQFNWDAQLFRFLPRYLKASDDAAAYKMIENELDSLGAVKLCKKCGEKEKGEILQADYGHIFDNGNLPNSLTTKLGFIRDNHSEEGEHYYIAKIKNVGNPEFKNEIAYDGDIYPDAGLRLLALYRYWNMIQYFYPYRDVIGEKWSDVLLRLIPVFINAKNVTDYEMACVALVNSIHDGHASIGLKRVVVENYFGKYITPLRTSFIEGKLVVVGNFMDTLNVAANFQKGDVIEKIDGMSVEQLVKKYLHLMPGSNQPYQYAVLSYPTGPLFRSAKPIAHIQIRRNGALKTITQRKFDAGNYSKTIFEHLRKIGQPDSAFQVLPGNIGYIYPALLKQDDIDKIKQDFLNTKGLIIDLRCYPATFMPFVYGQWLKCESSVFAKASTMSLRRPGSFYDDPIPPNGEHNPACYNKKIVIIVNEKTMSQAEYTTMALSTAAKVTVLGSQTAGADGDISAIVLPGDIKTAISGVGIFYPDGSATQRKGVKIDKEVKPTIKGVVAGRDELLEAALAIIGN</sequence>
<gene>
    <name evidence="3" type="ORF">DN068_16750</name>
</gene>
<organism evidence="3 4">
    <name type="scientific">Taibaiella soli</name>
    <dbReference type="NCBI Taxonomy" id="1649169"/>
    <lineage>
        <taxon>Bacteria</taxon>
        <taxon>Pseudomonadati</taxon>
        <taxon>Bacteroidota</taxon>
        <taxon>Chitinophagia</taxon>
        <taxon>Chitinophagales</taxon>
        <taxon>Chitinophagaceae</taxon>
        <taxon>Taibaiella</taxon>
    </lineage>
</organism>
<dbReference type="GO" id="GO:0008236">
    <property type="term" value="F:serine-type peptidase activity"/>
    <property type="evidence" value="ECO:0007669"/>
    <property type="project" value="InterPro"/>
</dbReference>
<dbReference type="Gene3D" id="2.30.42.10">
    <property type="match status" value="1"/>
</dbReference>
<proteinExistence type="predicted"/>
<evidence type="ECO:0000313" key="3">
    <source>
        <dbReference type="EMBL" id="PZF71716.1"/>
    </source>
</evidence>
<dbReference type="InterPro" id="IPR029045">
    <property type="entry name" value="ClpP/crotonase-like_dom_sf"/>
</dbReference>
<dbReference type="EMBL" id="QKTW01000022">
    <property type="protein sequence ID" value="PZF71716.1"/>
    <property type="molecule type" value="Genomic_DNA"/>
</dbReference>
<dbReference type="CDD" id="cd07562">
    <property type="entry name" value="Peptidase_S41_TRI"/>
    <property type="match status" value="1"/>
</dbReference>
<dbReference type="GO" id="GO:0006508">
    <property type="term" value="P:proteolysis"/>
    <property type="evidence" value="ECO:0007669"/>
    <property type="project" value="InterPro"/>
</dbReference>
<dbReference type="SMART" id="SM00245">
    <property type="entry name" value="TSPc"/>
    <property type="match status" value="1"/>
</dbReference>
<dbReference type="RefSeq" id="WP_111000089.1">
    <property type="nucleotide sequence ID" value="NZ_QKTW01000022.1"/>
</dbReference>
<accession>A0A2W2BDP8</accession>
<evidence type="ECO:0000313" key="4">
    <source>
        <dbReference type="Proteomes" id="UP000248745"/>
    </source>
</evidence>
<comment type="caution">
    <text evidence="3">The sequence shown here is derived from an EMBL/GenBank/DDBJ whole genome shotgun (WGS) entry which is preliminary data.</text>
</comment>
<dbReference type="InterPro" id="IPR036034">
    <property type="entry name" value="PDZ_sf"/>
</dbReference>
<dbReference type="AlphaFoldDB" id="A0A2W2BDP8"/>
<protein>
    <submittedName>
        <fullName evidence="3">Peptidase S41</fullName>
    </submittedName>
</protein>
<evidence type="ECO:0000256" key="1">
    <source>
        <dbReference type="SAM" id="SignalP"/>
    </source>
</evidence>
<dbReference type="Gene3D" id="3.30.750.44">
    <property type="match status" value="1"/>
</dbReference>
<feature type="domain" description="Tail specific protease" evidence="2">
    <location>
        <begin position="372"/>
        <end position="564"/>
    </location>
</feature>
<evidence type="ECO:0000259" key="2">
    <source>
        <dbReference type="SMART" id="SM00245"/>
    </source>
</evidence>